<dbReference type="GO" id="GO:0004519">
    <property type="term" value="F:endonuclease activity"/>
    <property type="evidence" value="ECO:0007669"/>
    <property type="project" value="UniProtKB-KW"/>
</dbReference>
<keyword evidence="2" id="KW-0255">Endonuclease</keyword>
<name>A0A7X4HCN6_9BURK</name>
<dbReference type="GO" id="GO:0016874">
    <property type="term" value="F:ligase activity"/>
    <property type="evidence" value="ECO:0007669"/>
    <property type="project" value="UniProtKB-KW"/>
</dbReference>
<feature type="domain" description="Calcineurin-like phosphoesterase" evidence="1">
    <location>
        <begin position="35"/>
        <end position="126"/>
    </location>
</feature>
<dbReference type="PIRSF" id="PIRSF000887">
    <property type="entry name" value="Pesterase_MJ0037"/>
    <property type="match status" value="1"/>
</dbReference>
<gene>
    <name evidence="2" type="primary">pdeM</name>
    <name evidence="2" type="ORF">GTP77_13565</name>
</gene>
<dbReference type="InterPro" id="IPR004843">
    <property type="entry name" value="Calcineurin-like_PHP"/>
</dbReference>
<dbReference type="Pfam" id="PF00149">
    <property type="entry name" value="Metallophos"/>
    <property type="match status" value="1"/>
</dbReference>
<keyword evidence="2" id="KW-0436">Ligase</keyword>
<keyword evidence="2" id="KW-0378">Hydrolase</keyword>
<evidence type="ECO:0000259" key="1">
    <source>
        <dbReference type="Pfam" id="PF00149"/>
    </source>
</evidence>
<dbReference type="Gene3D" id="3.60.21.10">
    <property type="match status" value="1"/>
</dbReference>
<keyword evidence="3" id="KW-1185">Reference proteome</keyword>
<dbReference type="AlphaFoldDB" id="A0A7X4HCN6"/>
<protein>
    <submittedName>
        <fullName evidence="2">Ligase-associated DNA damage response endonuclease PdeM</fullName>
        <ecNumber evidence="2">3.1.-.-</ecNumber>
    </submittedName>
</protein>
<dbReference type="SUPFAM" id="SSF56300">
    <property type="entry name" value="Metallo-dependent phosphatases"/>
    <property type="match status" value="1"/>
</dbReference>
<sequence>MSAPITPIADGACAIELAGETVLLLPEKALFWPRLRLLAVADIHFGKAAAFRALGVPVPGGTTADNLERLDRLLAAHGVAQLVFLGDFLHAKAARAPATLAELARWRGRHPALRLTLVRGNHDLHAGDPPEALGIAVADEPFALAPFSFCHHPELDAPGYVLAGHVHPVFHLAAGRDALRLPCFVAGGRRAILPSFGAFTGGHALRLAGDDKLYLVAGDKVLPHAMLNAGR</sequence>
<dbReference type="PANTHER" id="PTHR39323:SF1">
    <property type="entry name" value="BLR1149 PROTEIN"/>
    <property type="match status" value="1"/>
</dbReference>
<dbReference type="InterPro" id="IPR026336">
    <property type="entry name" value="PdeM-like"/>
</dbReference>
<reference evidence="2 3" key="1">
    <citation type="submission" date="2019-12" db="EMBL/GenBank/DDBJ databases">
        <title>Novel species isolated from a subtropical stream in China.</title>
        <authorList>
            <person name="Lu H."/>
        </authorList>
    </citation>
    <scope>NUCLEOTIDE SEQUENCE [LARGE SCALE GENOMIC DNA]</scope>
    <source>
        <strain evidence="2 3">FT127W</strain>
    </source>
</reference>
<evidence type="ECO:0000313" key="3">
    <source>
        <dbReference type="Proteomes" id="UP000450676"/>
    </source>
</evidence>
<dbReference type="RefSeq" id="WP_161072686.1">
    <property type="nucleotide sequence ID" value="NZ_WWCU01000013.1"/>
</dbReference>
<keyword evidence="2" id="KW-0540">Nuclease</keyword>
<organism evidence="2 3">
    <name type="scientific">Pseudoduganella aquatica</name>
    <dbReference type="NCBI Taxonomy" id="2660641"/>
    <lineage>
        <taxon>Bacteria</taxon>
        <taxon>Pseudomonadati</taxon>
        <taxon>Pseudomonadota</taxon>
        <taxon>Betaproteobacteria</taxon>
        <taxon>Burkholderiales</taxon>
        <taxon>Oxalobacteraceae</taxon>
        <taxon>Telluria group</taxon>
        <taxon>Pseudoduganella</taxon>
    </lineage>
</organism>
<proteinExistence type="predicted"/>
<comment type="caution">
    <text evidence="2">The sequence shown here is derived from an EMBL/GenBank/DDBJ whole genome shotgun (WGS) entry which is preliminary data.</text>
</comment>
<evidence type="ECO:0000313" key="2">
    <source>
        <dbReference type="EMBL" id="MYN08363.1"/>
    </source>
</evidence>
<dbReference type="NCBIfam" id="TIGR04123">
    <property type="entry name" value="P_estr_lig_assc"/>
    <property type="match status" value="1"/>
</dbReference>
<dbReference type="PANTHER" id="PTHR39323">
    <property type="entry name" value="BLR1149 PROTEIN"/>
    <property type="match status" value="1"/>
</dbReference>
<dbReference type="EMBL" id="WWCU01000013">
    <property type="protein sequence ID" value="MYN08363.1"/>
    <property type="molecule type" value="Genomic_DNA"/>
</dbReference>
<accession>A0A7X4HCN6</accession>
<dbReference type="EC" id="3.1.-.-" evidence="2"/>
<dbReference type="InterPro" id="IPR024173">
    <property type="entry name" value="Pesterase_MJ0037-like"/>
</dbReference>
<dbReference type="InterPro" id="IPR029052">
    <property type="entry name" value="Metallo-depent_PP-like"/>
</dbReference>
<dbReference type="GO" id="GO:0016787">
    <property type="term" value="F:hydrolase activity"/>
    <property type="evidence" value="ECO:0007669"/>
    <property type="project" value="UniProtKB-KW"/>
</dbReference>
<dbReference type="Proteomes" id="UP000450676">
    <property type="component" value="Unassembled WGS sequence"/>
</dbReference>